<evidence type="ECO:0000256" key="3">
    <source>
        <dbReference type="PIRSR" id="PIRSR000390-1"/>
    </source>
</evidence>
<feature type="active site" description="Proton acceptor" evidence="3">
    <location>
        <position position="185"/>
    </location>
</feature>
<gene>
    <name evidence="6" type="ORF">GPY51_03705</name>
</gene>
<dbReference type="InterPro" id="IPR000653">
    <property type="entry name" value="DegT/StrS_aminotransferase"/>
</dbReference>
<dbReference type="SUPFAM" id="SSF53383">
    <property type="entry name" value="PLP-dependent transferases"/>
    <property type="match status" value="1"/>
</dbReference>
<dbReference type="PANTHER" id="PTHR30244">
    <property type="entry name" value="TRANSAMINASE"/>
    <property type="match status" value="1"/>
</dbReference>
<dbReference type="GeneID" id="48848674"/>
<dbReference type="Gene3D" id="3.40.640.10">
    <property type="entry name" value="Type I PLP-dependent aspartate aminotransferase-like (Major domain)"/>
    <property type="match status" value="1"/>
</dbReference>
<dbReference type="GO" id="GO:0030170">
    <property type="term" value="F:pyridoxal phosphate binding"/>
    <property type="evidence" value="ECO:0007669"/>
    <property type="project" value="TreeGrafter"/>
</dbReference>
<dbReference type="InterPro" id="IPR015421">
    <property type="entry name" value="PyrdxlP-dep_Trfase_major"/>
</dbReference>
<dbReference type="RefSeq" id="WP_011146638.1">
    <property type="nucleotide sequence ID" value="NZ_CAWPGE010000001.1"/>
</dbReference>
<keyword evidence="6" id="KW-0032">Aminotransferase</keyword>
<dbReference type="OMA" id="YNFCLGE"/>
<accession>A0A6L9JJA8</accession>
<keyword evidence="1 4" id="KW-0663">Pyridoxal phosphate</keyword>
<dbReference type="PIRSF" id="PIRSF000390">
    <property type="entry name" value="PLP_StrS"/>
    <property type="match status" value="1"/>
</dbReference>
<proteinExistence type="inferred from homology"/>
<evidence type="ECO:0000256" key="2">
    <source>
        <dbReference type="ARBA" id="ARBA00037999"/>
    </source>
</evidence>
<evidence type="ECO:0000256" key="4">
    <source>
        <dbReference type="PIRSR" id="PIRSR000390-2"/>
    </source>
</evidence>
<dbReference type="Pfam" id="PF01041">
    <property type="entry name" value="DegT_DnrJ_EryC1"/>
    <property type="match status" value="1"/>
</dbReference>
<dbReference type="InterPro" id="IPR015424">
    <property type="entry name" value="PyrdxlP-dep_Trfase"/>
</dbReference>
<organism evidence="6 7">
    <name type="scientific">Photorhabdus laumondii subsp. laumondii</name>
    <name type="common">Photorhabdus luminescens subsp. laumondii</name>
    <dbReference type="NCBI Taxonomy" id="141679"/>
    <lineage>
        <taxon>Bacteria</taxon>
        <taxon>Pseudomonadati</taxon>
        <taxon>Pseudomonadota</taxon>
        <taxon>Gammaproteobacteria</taxon>
        <taxon>Enterobacterales</taxon>
        <taxon>Morganellaceae</taxon>
        <taxon>Photorhabdus</taxon>
    </lineage>
</organism>
<keyword evidence="6" id="KW-0808">Transferase</keyword>
<dbReference type="Proteomes" id="UP000479300">
    <property type="component" value="Unassembled WGS sequence"/>
</dbReference>
<evidence type="ECO:0000256" key="1">
    <source>
        <dbReference type="ARBA" id="ARBA00022898"/>
    </source>
</evidence>
<feature type="modified residue" description="N6-(pyridoxal phosphate)lysine" evidence="4">
    <location>
        <position position="185"/>
    </location>
</feature>
<name>A0A6L9JJA8_PHOLM</name>
<protein>
    <submittedName>
        <fullName evidence="6">Aminotransferase class V-fold PLP-dependent enzyme</fullName>
    </submittedName>
</protein>
<comment type="caution">
    <text evidence="6">The sequence shown here is derived from an EMBL/GenBank/DDBJ whole genome shotgun (WGS) entry which is preliminary data.</text>
</comment>
<dbReference type="InterPro" id="IPR015422">
    <property type="entry name" value="PyrdxlP-dep_Trfase_small"/>
</dbReference>
<dbReference type="EMBL" id="WSFA01000006">
    <property type="protein sequence ID" value="NDL37915.1"/>
    <property type="molecule type" value="Genomic_DNA"/>
</dbReference>
<evidence type="ECO:0000313" key="6">
    <source>
        <dbReference type="EMBL" id="NDL37915.1"/>
    </source>
</evidence>
<sequence length="361" mass="40143">MKINDSYKKKPHSNDLIELEKVLDLGKLSGKSDTVEQFEKKIAELFEVDDVVCCSSGTSALIASLMAEDICADDEVLVPCYTTIPTTFPILSVGAKPVFIDTKTSHTTELSIDDLLSKINDKTKAIIAVPLWGYPVNYDEIAEVCNSRGIIVIDDAAQAHFSTFKTGRLVGTFSDYGCFSLHDKKILSTGEGGFIIPSSPQRTKRLREIVNLGNLNGLSFGLNFKLGSLQAALGISRCTRVYDELTIRRENAEKIKEGIVSTRFEEIDCLGQPNYYNLVLKDKDHRDLGNVHEVLKDMGFETDFLKYGEAKYKFGILNKFYDGSIEKGDTVLKNLITIPTHPDLSQEGIDYIIEILEKVSC</sequence>
<dbReference type="Gene3D" id="3.90.1150.10">
    <property type="entry name" value="Aspartate Aminotransferase, domain 1"/>
    <property type="match status" value="1"/>
</dbReference>
<dbReference type="GO" id="GO:0008483">
    <property type="term" value="F:transaminase activity"/>
    <property type="evidence" value="ECO:0007669"/>
    <property type="project" value="UniProtKB-KW"/>
</dbReference>
<reference evidence="6 7" key="1">
    <citation type="submission" date="2019-12" db="EMBL/GenBank/DDBJ databases">
        <title>Engineering Photorhabdus to improve their lethality against agricultural pests.</title>
        <authorList>
            <person name="Machado R.A.R."/>
        </authorList>
    </citation>
    <scope>NUCLEOTIDE SEQUENCE [LARGE SCALE GENOMIC DNA]</scope>
    <source>
        <strain evidence="6 7">EN01</strain>
    </source>
</reference>
<dbReference type="GO" id="GO:0000271">
    <property type="term" value="P:polysaccharide biosynthetic process"/>
    <property type="evidence" value="ECO:0007669"/>
    <property type="project" value="TreeGrafter"/>
</dbReference>
<dbReference type="PANTHER" id="PTHR30244:SF34">
    <property type="entry name" value="DTDP-4-AMINO-4,6-DIDEOXYGALACTOSE TRANSAMINASE"/>
    <property type="match status" value="1"/>
</dbReference>
<evidence type="ECO:0000313" key="7">
    <source>
        <dbReference type="Proteomes" id="UP000479300"/>
    </source>
</evidence>
<dbReference type="AlphaFoldDB" id="A0A6L9JJA8"/>
<evidence type="ECO:0000256" key="5">
    <source>
        <dbReference type="RuleBase" id="RU004508"/>
    </source>
</evidence>
<comment type="similarity">
    <text evidence="2 5">Belongs to the DegT/DnrJ/EryC1 family.</text>
</comment>
<dbReference type="KEGG" id="plum:A4R40_11990"/>